<name>A0ABR7QFL1_9FLAO</name>
<evidence type="ECO:0000313" key="2">
    <source>
        <dbReference type="Proteomes" id="UP000619238"/>
    </source>
</evidence>
<evidence type="ECO:0008006" key="3">
    <source>
        <dbReference type="Google" id="ProtNLM"/>
    </source>
</evidence>
<comment type="caution">
    <text evidence="1">The sequence shown here is derived from an EMBL/GenBank/DDBJ whole genome shotgun (WGS) entry which is preliminary data.</text>
</comment>
<reference evidence="1 2" key="1">
    <citation type="submission" date="2020-07" db="EMBL/GenBank/DDBJ databases">
        <title>Description of Kordia aestuariivivens sp. nov., isolated from a tidal flat.</title>
        <authorList>
            <person name="Park S."/>
            <person name="Yoon J.-H."/>
        </authorList>
    </citation>
    <scope>NUCLEOTIDE SEQUENCE [LARGE SCALE GENOMIC DNA]</scope>
    <source>
        <strain evidence="1 2">YSTF-M3</strain>
    </source>
</reference>
<accession>A0ABR7QFL1</accession>
<organism evidence="1 2">
    <name type="scientific">Kordia aestuariivivens</name>
    <dbReference type="NCBI Taxonomy" id="2759037"/>
    <lineage>
        <taxon>Bacteria</taxon>
        <taxon>Pseudomonadati</taxon>
        <taxon>Bacteroidota</taxon>
        <taxon>Flavobacteriia</taxon>
        <taxon>Flavobacteriales</taxon>
        <taxon>Flavobacteriaceae</taxon>
        <taxon>Kordia</taxon>
    </lineage>
</organism>
<keyword evidence="2" id="KW-1185">Reference proteome</keyword>
<protein>
    <recommendedName>
        <fullName evidence="3">Curli production assembly/transport component CsgG</fullName>
    </recommendedName>
</protein>
<sequence length="291" mass="33931">MKTKIAIIFIYFFTSFHVIQAQETEYDKQMEQLAKKTALKAKETKKLNIAVWFFHTTRGKKNELGDYIGRDFSIHFTNASKGFNVIDRDHIEQLSEEHKWNEEGFINPQTAKQVGMITSADAIVTGTVDYGLHKLRIRIKIIDVETGRQLSAMISNVSLDENMKLILDQTNFETKNKTTKNYRIDKNEVENNQKTTDKNCEELKTGDYYFKNASQIKYYISLKKEGKRIASYSILPTEYANIIDMPVGKYDYVLADNPFMSVNNNYRQGSFRIEKCKSFTFVIKHFIVRRN</sequence>
<dbReference type="RefSeq" id="WP_187564331.1">
    <property type="nucleotide sequence ID" value="NZ_JACGWS010000018.1"/>
</dbReference>
<dbReference type="InterPro" id="IPR005534">
    <property type="entry name" value="Curli_assmbl/transp-comp_CsgG"/>
</dbReference>
<gene>
    <name evidence="1" type="ORF">H2O64_21640</name>
</gene>
<dbReference type="Pfam" id="PF03783">
    <property type="entry name" value="CsgG"/>
    <property type="match status" value="1"/>
</dbReference>
<dbReference type="EMBL" id="JACGWS010000018">
    <property type="protein sequence ID" value="MBC8757288.1"/>
    <property type="molecule type" value="Genomic_DNA"/>
</dbReference>
<dbReference type="Proteomes" id="UP000619238">
    <property type="component" value="Unassembled WGS sequence"/>
</dbReference>
<proteinExistence type="predicted"/>
<dbReference type="Gene3D" id="3.40.50.10610">
    <property type="entry name" value="ABC-type transport auxiliary lipoprotein component"/>
    <property type="match status" value="1"/>
</dbReference>
<evidence type="ECO:0000313" key="1">
    <source>
        <dbReference type="EMBL" id="MBC8757288.1"/>
    </source>
</evidence>